<name>A0A2P6N4Y2_9EUKA</name>
<accession>A0A2P6N4Y2</accession>
<evidence type="ECO:0000313" key="2">
    <source>
        <dbReference type="Proteomes" id="UP000241769"/>
    </source>
</evidence>
<keyword evidence="2" id="KW-1185">Reference proteome</keyword>
<evidence type="ECO:0000313" key="1">
    <source>
        <dbReference type="EMBL" id="PRP79004.1"/>
    </source>
</evidence>
<gene>
    <name evidence="1" type="ORF">PROFUN_13246</name>
</gene>
<comment type="caution">
    <text evidence="1">The sequence shown here is derived from an EMBL/GenBank/DDBJ whole genome shotgun (WGS) entry which is preliminary data.</text>
</comment>
<dbReference type="EMBL" id="MDYQ01000201">
    <property type="protein sequence ID" value="PRP79004.1"/>
    <property type="molecule type" value="Genomic_DNA"/>
</dbReference>
<reference evidence="1 2" key="1">
    <citation type="journal article" date="2018" name="Genome Biol. Evol.">
        <title>Multiple Roots of Fruiting Body Formation in Amoebozoa.</title>
        <authorList>
            <person name="Hillmann F."/>
            <person name="Forbes G."/>
            <person name="Novohradska S."/>
            <person name="Ferling I."/>
            <person name="Riege K."/>
            <person name="Groth M."/>
            <person name="Westermann M."/>
            <person name="Marz M."/>
            <person name="Spaller T."/>
            <person name="Winckler T."/>
            <person name="Schaap P."/>
            <person name="Glockner G."/>
        </authorList>
    </citation>
    <scope>NUCLEOTIDE SEQUENCE [LARGE SCALE GENOMIC DNA]</scope>
    <source>
        <strain evidence="1 2">Jena</strain>
    </source>
</reference>
<dbReference type="Proteomes" id="UP000241769">
    <property type="component" value="Unassembled WGS sequence"/>
</dbReference>
<dbReference type="AlphaFoldDB" id="A0A2P6N4Y2"/>
<feature type="non-terminal residue" evidence="1">
    <location>
        <position position="1"/>
    </location>
</feature>
<protein>
    <submittedName>
        <fullName evidence="1">Uncharacterized protein</fullName>
    </submittedName>
</protein>
<sequence>RDFRCPTRTACLAAPETLLLHRLACGIDHTHCRLSGHCGDRVGRKVFTAREVKL</sequence>
<organism evidence="1 2">
    <name type="scientific">Planoprotostelium fungivorum</name>
    <dbReference type="NCBI Taxonomy" id="1890364"/>
    <lineage>
        <taxon>Eukaryota</taxon>
        <taxon>Amoebozoa</taxon>
        <taxon>Evosea</taxon>
        <taxon>Variosea</taxon>
        <taxon>Cavosteliida</taxon>
        <taxon>Cavosteliaceae</taxon>
        <taxon>Planoprotostelium</taxon>
    </lineage>
</organism>
<proteinExistence type="predicted"/>
<dbReference type="InParanoid" id="A0A2P6N4Y2"/>